<dbReference type="EMBL" id="FPJW01000015">
    <property type="protein sequence ID" value="SFX79654.1"/>
    <property type="molecule type" value="Genomic_DNA"/>
</dbReference>
<reference evidence="8 9" key="1">
    <citation type="submission" date="2016-11" db="EMBL/GenBank/DDBJ databases">
        <authorList>
            <person name="Jaros S."/>
            <person name="Januszkiewicz K."/>
            <person name="Wedrychowicz H."/>
        </authorList>
    </citation>
    <scope>NUCLEOTIDE SEQUENCE [LARGE SCALE GENOMIC DNA]</scope>
    <source>
        <strain evidence="8 9">DSM 21637</strain>
    </source>
</reference>
<dbReference type="PANTHER" id="PTHR34583:SF2">
    <property type="entry name" value="ANTIPORTER SUBUNIT MNHC2-RELATED"/>
    <property type="match status" value="1"/>
</dbReference>
<dbReference type="AlphaFoldDB" id="A0A1K1ZZN6"/>
<evidence type="ECO:0000256" key="7">
    <source>
        <dbReference type="SAM" id="Phobius"/>
    </source>
</evidence>
<evidence type="ECO:0000256" key="1">
    <source>
        <dbReference type="ARBA" id="ARBA00004651"/>
    </source>
</evidence>
<comment type="similarity">
    <text evidence="2">Belongs to the CPA3 antiporters (TC 2.A.63) subunit C family.</text>
</comment>
<evidence type="ECO:0000256" key="2">
    <source>
        <dbReference type="ARBA" id="ARBA00010388"/>
    </source>
</evidence>
<proteinExistence type="inferred from homology"/>
<evidence type="ECO:0000256" key="5">
    <source>
        <dbReference type="ARBA" id="ARBA00022989"/>
    </source>
</evidence>
<keyword evidence="3" id="KW-1003">Cell membrane</keyword>
<accession>A0A1K1ZZN6</accession>
<dbReference type="InterPro" id="IPR050601">
    <property type="entry name" value="CPA3_antiporter_subunitC"/>
</dbReference>
<dbReference type="PANTHER" id="PTHR34583">
    <property type="entry name" value="ANTIPORTER SUBUNIT MNHC2-RELATED"/>
    <property type="match status" value="1"/>
</dbReference>
<sequence>MTGIYALLAVALCGLAMIGLFTAGNLLRRLLAINVLGSAVFLLLVAVARKADALDPVPHAMVLTGIVVSVSTTAVALALILHGVEARRKKEQGQHD</sequence>
<gene>
    <name evidence="8" type="ORF">SAMN02745752_02907</name>
</gene>
<keyword evidence="6 7" id="KW-0472">Membrane</keyword>
<evidence type="ECO:0000313" key="9">
    <source>
        <dbReference type="Proteomes" id="UP000182350"/>
    </source>
</evidence>
<dbReference type="Proteomes" id="UP000182350">
    <property type="component" value="Unassembled WGS sequence"/>
</dbReference>
<feature type="transmembrane region" description="Helical" evidence="7">
    <location>
        <begin position="30"/>
        <end position="48"/>
    </location>
</feature>
<feature type="transmembrane region" description="Helical" evidence="7">
    <location>
        <begin position="60"/>
        <end position="81"/>
    </location>
</feature>
<dbReference type="STRING" id="1122209.SAMN02745752_02907"/>
<feature type="transmembrane region" description="Helical" evidence="7">
    <location>
        <begin position="6"/>
        <end position="23"/>
    </location>
</feature>
<organism evidence="8 9">
    <name type="scientific">Marinospirillum alkaliphilum DSM 21637</name>
    <dbReference type="NCBI Taxonomy" id="1122209"/>
    <lineage>
        <taxon>Bacteria</taxon>
        <taxon>Pseudomonadati</taxon>
        <taxon>Pseudomonadota</taxon>
        <taxon>Gammaproteobacteria</taxon>
        <taxon>Oceanospirillales</taxon>
        <taxon>Oceanospirillaceae</taxon>
        <taxon>Marinospirillum</taxon>
    </lineage>
</organism>
<dbReference type="RefSeq" id="WP_072327222.1">
    <property type="nucleotide sequence ID" value="NZ_FPJW01000015.1"/>
</dbReference>
<keyword evidence="4 7" id="KW-0812">Transmembrane</keyword>
<name>A0A1K1ZZN6_9GAMM</name>
<keyword evidence="9" id="KW-1185">Reference proteome</keyword>
<evidence type="ECO:0000256" key="6">
    <source>
        <dbReference type="ARBA" id="ARBA00023136"/>
    </source>
</evidence>
<evidence type="ECO:0000313" key="8">
    <source>
        <dbReference type="EMBL" id="SFX79654.1"/>
    </source>
</evidence>
<evidence type="ECO:0000256" key="4">
    <source>
        <dbReference type="ARBA" id="ARBA00022692"/>
    </source>
</evidence>
<dbReference type="Pfam" id="PF00420">
    <property type="entry name" value="Oxidored_q2"/>
    <property type="match status" value="1"/>
</dbReference>
<dbReference type="InterPro" id="IPR039428">
    <property type="entry name" value="NUOK/Mnh_C1-like"/>
</dbReference>
<dbReference type="GO" id="GO:0005886">
    <property type="term" value="C:plasma membrane"/>
    <property type="evidence" value="ECO:0007669"/>
    <property type="project" value="UniProtKB-SubCell"/>
</dbReference>
<dbReference type="OrthoDB" id="1494613at2"/>
<dbReference type="Gene3D" id="1.10.287.3510">
    <property type="match status" value="1"/>
</dbReference>
<comment type="subcellular location">
    <subcellularLocation>
        <location evidence="1">Cell membrane</location>
        <topology evidence="1">Multi-pass membrane protein</topology>
    </subcellularLocation>
</comment>
<keyword evidence="5 7" id="KW-1133">Transmembrane helix</keyword>
<evidence type="ECO:0000256" key="3">
    <source>
        <dbReference type="ARBA" id="ARBA00022475"/>
    </source>
</evidence>
<protein>
    <submittedName>
        <fullName evidence="8">Multisubunit sodium/proton antiporter, MrpC subunit</fullName>
    </submittedName>
</protein>